<reference evidence="1 2" key="1">
    <citation type="journal article" date="2021" name="Microorganisms">
        <title>Bacterial Dimethylsulfoniopropionate Biosynthesis in the East China Sea.</title>
        <authorList>
            <person name="Liu J."/>
            <person name="Zhang Y."/>
            <person name="Liu J."/>
            <person name="Zhong H."/>
            <person name="Williams B.T."/>
            <person name="Zheng Y."/>
            <person name="Curson A.R.J."/>
            <person name="Sun C."/>
            <person name="Sun H."/>
            <person name="Song D."/>
            <person name="Wagner Mackenzie B."/>
            <person name="Bermejo Martinez A."/>
            <person name="Todd J.D."/>
            <person name="Zhang X.H."/>
        </authorList>
    </citation>
    <scope>NUCLEOTIDE SEQUENCE [LARGE SCALE GENOMIC DNA]</scope>
    <source>
        <strain evidence="1 2">ESS08</strain>
    </source>
</reference>
<gene>
    <name evidence="1" type="ORF">DYI25_02535</name>
</gene>
<sequence length="166" mass="18711">METIIPIKGNVKYKITLDPGVWIFDDRKVDLNTYFSGDHESEDALEEYTKSVSKHWDREIMEGAVYPPTLKTEVKFEKEKILTGTFGIPFKPFLVNAEPEPTAKNVVIEYGENDQVSLSLEEASGLILGFSKDGKPLKEDGPLHVYYHDGSNKDNPIKNVTGFTVE</sequence>
<dbReference type="AlphaFoldDB" id="A0A944CKA0"/>
<dbReference type="EMBL" id="QTKX01000001">
    <property type="protein sequence ID" value="MBS8263313.1"/>
    <property type="molecule type" value="Genomic_DNA"/>
</dbReference>
<name>A0A944CKA0_9BACI</name>
<dbReference type="RefSeq" id="WP_213366675.1">
    <property type="nucleotide sequence ID" value="NZ_QTKX01000001.1"/>
</dbReference>
<comment type="caution">
    <text evidence="1">The sequence shown here is derived from an EMBL/GenBank/DDBJ whole genome shotgun (WGS) entry which is preliminary data.</text>
</comment>
<proteinExistence type="predicted"/>
<protein>
    <submittedName>
        <fullName evidence="1">Peptidyl-prolyl cis-trans isomerase</fullName>
    </submittedName>
</protein>
<keyword evidence="2" id="KW-1185">Reference proteome</keyword>
<evidence type="ECO:0000313" key="2">
    <source>
        <dbReference type="Proteomes" id="UP000761411"/>
    </source>
</evidence>
<evidence type="ECO:0000313" key="1">
    <source>
        <dbReference type="EMBL" id="MBS8263313.1"/>
    </source>
</evidence>
<dbReference type="GO" id="GO:0016853">
    <property type="term" value="F:isomerase activity"/>
    <property type="evidence" value="ECO:0007669"/>
    <property type="project" value="UniProtKB-KW"/>
</dbReference>
<accession>A0A944CKA0</accession>
<keyword evidence="1" id="KW-0413">Isomerase</keyword>
<dbReference type="Proteomes" id="UP000761411">
    <property type="component" value="Unassembled WGS sequence"/>
</dbReference>
<organism evidence="1 2">
    <name type="scientific">Mesobacillus boroniphilus</name>
    <dbReference type="NCBI Taxonomy" id="308892"/>
    <lineage>
        <taxon>Bacteria</taxon>
        <taxon>Bacillati</taxon>
        <taxon>Bacillota</taxon>
        <taxon>Bacilli</taxon>
        <taxon>Bacillales</taxon>
        <taxon>Bacillaceae</taxon>
        <taxon>Mesobacillus</taxon>
    </lineage>
</organism>